<dbReference type="InterPro" id="IPR005537">
    <property type="entry name" value="RAMP_III_fam"/>
</dbReference>
<name>A0A0P6X7H1_9CHLR</name>
<dbReference type="GO" id="GO:0051607">
    <property type="term" value="P:defense response to virus"/>
    <property type="evidence" value="ECO:0007669"/>
    <property type="project" value="UniProtKB-KW"/>
</dbReference>
<dbReference type="OrthoDB" id="482771at2"/>
<comment type="caution">
    <text evidence="3">The sequence shown here is derived from an EMBL/GenBank/DDBJ whole genome shotgun (WGS) entry which is preliminary data.</text>
</comment>
<dbReference type="EMBL" id="LGCL01000028">
    <property type="protein sequence ID" value="KPL75299.1"/>
    <property type="molecule type" value="Genomic_DNA"/>
</dbReference>
<dbReference type="Pfam" id="PF03787">
    <property type="entry name" value="RAMPs"/>
    <property type="match status" value="1"/>
</dbReference>
<keyword evidence="1" id="KW-0051">Antiviral defense</keyword>
<protein>
    <recommendedName>
        <fullName evidence="2">CRISPR type III-associated protein domain-containing protein</fullName>
    </recommendedName>
</protein>
<evidence type="ECO:0000256" key="1">
    <source>
        <dbReference type="ARBA" id="ARBA00023118"/>
    </source>
</evidence>
<sequence length="397" mass="44857">MIIIKLETKEPLHLSASYTVSTYSPCIEYIPGSALRGGMAKKFLQEDQNQEDFERFFLDDHVRFGPLWPAQNSPQGAIGAILLPMTAYTCKRYPGVYSSKTGYTKHGIRDMLFEFIKEPTGTSSLNCSEQDCEAPLTRQTGYYIGQEAHMELIELDKRVITSTAIDDQTQTAAPEQLFTLQVIEEGQMFWGQIEFGDPDLEEMFCQLCCETGIQIRLGAGTSRGLGLMEVKDIYPSDNHPNYNLFSVTQSLLERIQEFDSVAKMELGDRFANQTCTCFSLDLLSDCLLLDEFLQYKIRIEPSDLARYIHPDLSRAAPLGQVCTSQFVDGWNNLHCLPRETSVAISAGSVFFYCIDVPPQELANLLGQVEYRGIGERTQDGFGRVTINHPFHLKREQR</sequence>
<evidence type="ECO:0000259" key="2">
    <source>
        <dbReference type="Pfam" id="PF03787"/>
    </source>
</evidence>
<evidence type="ECO:0000313" key="4">
    <source>
        <dbReference type="Proteomes" id="UP000050417"/>
    </source>
</evidence>
<feature type="domain" description="CRISPR type III-associated protein" evidence="2">
    <location>
        <begin position="5"/>
        <end position="229"/>
    </location>
</feature>
<reference evidence="3 4" key="1">
    <citation type="submission" date="2015-07" db="EMBL/GenBank/DDBJ databases">
        <title>Genome sequence of Ornatilinea apprima DSM 23815.</title>
        <authorList>
            <person name="Hemp J."/>
            <person name="Ward L.M."/>
            <person name="Pace L.A."/>
            <person name="Fischer W.W."/>
        </authorList>
    </citation>
    <scope>NUCLEOTIDE SEQUENCE [LARGE SCALE GENOMIC DNA]</scope>
    <source>
        <strain evidence="3 4">P3M-1</strain>
    </source>
</reference>
<dbReference type="RefSeq" id="WP_075063449.1">
    <property type="nucleotide sequence ID" value="NZ_LGCL01000028.1"/>
</dbReference>
<accession>A0A0P6X7H1</accession>
<gene>
    <name evidence="3" type="ORF">ADN00_12980</name>
</gene>
<dbReference type="Proteomes" id="UP000050417">
    <property type="component" value="Unassembled WGS sequence"/>
</dbReference>
<dbReference type="AlphaFoldDB" id="A0A0P6X7H1"/>
<proteinExistence type="predicted"/>
<dbReference type="STRING" id="1134406.ADN00_12980"/>
<keyword evidence="4" id="KW-1185">Reference proteome</keyword>
<evidence type="ECO:0000313" key="3">
    <source>
        <dbReference type="EMBL" id="KPL75299.1"/>
    </source>
</evidence>
<organism evidence="3 4">
    <name type="scientific">Ornatilinea apprima</name>
    <dbReference type="NCBI Taxonomy" id="1134406"/>
    <lineage>
        <taxon>Bacteria</taxon>
        <taxon>Bacillati</taxon>
        <taxon>Chloroflexota</taxon>
        <taxon>Anaerolineae</taxon>
        <taxon>Anaerolineales</taxon>
        <taxon>Anaerolineaceae</taxon>
        <taxon>Ornatilinea</taxon>
    </lineage>
</organism>